<keyword evidence="2" id="KW-1185">Reference proteome</keyword>
<evidence type="ECO:0000313" key="1">
    <source>
        <dbReference type="EMBL" id="CAC49613.1"/>
    </source>
</evidence>
<dbReference type="PIR" id="E95993">
    <property type="entry name" value="E95993"/>
</dbReference>
<dbReference type="AlphaFoldDB" id="Q92UC1"/>
<gene>
    <name evidence="1" type="ORF">SM_b20914</name>
</gene>
<proteinExistence type="predicted"/>
<dbReference type="KEGG" id="sme:SM_b20914"/>
<evidence type="ECO:0000313" key="2">
    <source>
        <dbReference type="Proteomes" id="UP000001976"/>
    </source>
</evidence>
<reference evidence="2" key="2">
    <citation type="journal article" date="2001" name="Science">
        <title>The composite genome of the legume symbiont Sinorhizobium meliloti.</title>
        <authorList>
            <person name="Galibert F."/>
            <person name="Finan T.M."/>
            <person name="Long S.R."/>
            <person name="Puehler A."/>
            <person name="Abola P."/>
            <person name="Ampe F."/>
            <person name="Barloy-Hubler F."/>
            <person name="Barnett M.J."/>
            <person name="Becker A."/>
            <person name="Boistard P."/>
            <person name="Bothe G."/>
            <person name="Boutry M."/>
            <person name="Bowser L."/>
            <person name="Buhrmester J."/>
            <person name="Cadieu E."/>
            <person name="Capela D."/>
            <person name="Chain P."/>
            <person name="Cowie A."/>
            <person name="Davis R.W."/>
            <person name="Dreano S."/>
            <person name="Federspiel N.A."/>
            <person name="Fisher R.F."/>
            <person name="Gloux S."/>
            <person name="Godrie T."/>
            <person name="Goffeau A."/>
            <person name="Golding B."/>
            <person name="Gouzy J."/>
            <person name="Gurjal M."/>
            <person name="Hernandez-Lucas I."/>
            <person name="Hong A."/>
            <person name="Huizar L."/>
            <person name="Hyman R.W."/>
            <person name="Jones T."/>
            <person name="Kahn D."/>
            <person name="Kahn M.L."/>
            <person name="Kalman S."/>
            <person name="Keating D.H."/>
            <person name="Kiss E."/>
            <person name="Komp C."/>
            <person name="Lelaure V."/>
            <person name="Masuy D."/>
            <person name="Palm C."/>
            <person name="Peck M.C."/>
            <person name="Pohl T.M."/>
            <person name="Portetelle D."/>
            <person name="Purnelle B."/>
            <person name="Ramsperger U."/>
            <person name="Surzycki R."/>
            <person name="Thebault P."/>
            <person name="Vandenbol M."/>
            <person name="Vorhoelter F.J."/>
            <person name="Weidner S."/>
            <person name="Wells D.H."/>
            <person name="Wong K."/>
            <person name="Yeh K.-C."/>
            <person name="Batut J."/>
        </authorList>
    </citation>
    <scope>NUCLEOTIDE SEQUENCE [LARGE SCALE GENOMIC DNA]</scope>
    <source>
        <strain evidence="2">1021</strain>
        <plasmid evidence="2">Plasmid pSymB</plasmid>
    </source>
</reference>
<dbReference type="HOGENOM" id="CLU_066206_0_0_5"/>
<keyword evidence="1" id="KW-0614">Plasmid</keyword>
<evidence type="ECO:0008006" key="3">
    <source>
        <dbReference type="Google" id="ProtNLM"/>
    </source>
</evidence>
<dbReference type="InterPro" id="IPR025737">
    <property type="entry name" value="FApF"/>
</dbReference>
<dbReference type="eggNOG" id="COG4313">
    <property type="taxonomic scope" value="Bacteria"/>
</dbReference>
<dbReference type="EnsemblBacteria" id="CAC49613">
    <property type="protein sequence ID" value="CAC49613"/>
    <property type="gene ID" value="SM_b20914"/>
</dbReference>
<protein>
    <recommendedName>
        <fullName evidence="3">Phenol degradation protein meta</fullName>
    </recommendedName>
</protein>
<dbReference type="EMBL" id="AL591985">
    <property type="protein sequence ID" value="CAC49613.1"/>
    <property type="molecule type" value="Genomic_DNA"/>
</dbReference>
<dbReference type="OrthoDB" id="7372889at2"/>
<dbReference type="Pfam" id="PF13557">
    <property type="entry name" value="Phenol_MetA_deg"/>
    <property type="match status" value="1"/>
</dbReference>
<geneLocation type="plasmid" evidence="1 2">
    <name>pSymB</name>
</geneLocation>
<sequence>MKTDWLHSATWAVIGSATRATALVSLATVCMGINEAAADEAGISFWLPGLYGSFAAAPGEPGWSFASVFYHPSVSAGAGTSFPRGGGVDVGIEGRGEIIAFGPTYTFDQPLWGAQAAVSLLAVAGRNSACVDATLAGPGGGTISGERCESYTGVGDLLPQFTLKWNEGVNNYMTYVTGDIPIGAYDPDRLANTGLGHGAIDGGVGYTYLNPETGREFSIVGGMTYNFENPDTDYQNGIDGHVDWAASQFLNEHVHVGVVGYAFQQLTGDSGEGATLGDFKSRVFGIGPQVGYKFDFDDKTAGYVNLKGYYEFGAKNRPEGWNVWLTLAFSPRAEKP</sequence>
<accession>Q92UC1</accession>
<dbReference type="PATRIC" id="fig|266834.11.peg.6134"/>
<reference evidence="1 2" key="1">
    <citation type="journal article" date="2001" name="Proc. Natl. Acad. Sci. U.S.A.">
        <title>The complete sequence of the 1,683-kb pSymB megaplasmid from the N2-fixing endosymbiont Sinorhizobium meliloti.</title>
        <authorList>
            <person name="Finan T.M."/>
            <person name="Weidner S."/>
            <person name="Wong K."/>
            <person name="Buhrmester J."/>
            <person name="Chain P."/>
            <person name="Vorholter F.J."/>
            <person name="Hernandez-Lucas I."/>
            <person name="Becker A."/>
            <person name="Cowie A."/>
            <person name="Gouzy J."/>
            <person name="Golding B."/>
            <person name="Puhler A."/>
        </authorList>
    </citation>
    <scope>NUCLEOTIDE SEQUENCE [LARGE SCALE GENOMIC DNA]</scope>
    <source>
        <strain evidence="1 2">1021</strain>
        <plasmid evidence="2">Plasmid pSymB</plasmid>
    </source>
</reference>
<dbReference type="Proteomes" id="UP000001976">
    <property type="component" value="Plasmid pSymB"/>
</dbReference>
<name>Q92UC1_RHIME</name>
<dbReference type="RefSeq" id="WP_010976038.1">
    <property type="nucleotide sequence ID" value="NC_003078.1"/>
</dbReference>
<organism evidence="1 2">
    <name type="scientific">Rhizobium meliloti (strain 1021)</name>
    <name type="common">Ensifer meliloti</name>
    <name type="synonym">Sinorhizobium meliloti</name>
    <dbReference type="NCBI Taxonomy" id="266834"/>
    <lineage>
        <taxon>Bacteria</taxon>
        <taxon>Pseudomonadati</taxon>
        <taxon>Pseudomonadota</taxon>
        <taxon>Alphaproteobacteria</taxon>
        <taxon>Hyphomicrobiales</taxon>
        <taxon>Rhizobiaceae</taxon>
        <taxon>Sinorhizobium/Ensifer group</taxon>
        <taxon>Sinorhizobium</taxon>
    </lineage>
</organism>